<reference evidence="1 2" key="1">
    <citation type="submission" date="2016-10" db="EMBL/GenBank/DDBJ databases">
        <authorList>
            <person name="de Groot N.N."/>
        </authorList>
    </citation>
    <scope>NUCLEOTIDE SEQUENCE [LARGE SCALE GENOMIC DNA]</scope>
    <source>
        <strain evidence="1 2">ATCC 35022</strain>
    </source>
</reference>
<sequence>MAVRRPENGLSWPILLNARRPQPGQTVVVDRLLPGEKLLDGQGITGTGLLKTKESTANRGYHLGFAPYYPAFSVARRKVCNRQRATIWADYILYARTKLFGHSTLTLNPDPS</sequence>
<dbReference type="STRING" id="665467.SAMN02982931_04382"/>
<gene>
    <name evidence="1" type="ORF">SAMN02982931_04382</name>
</gene>
<evidence type="ECO:0000313" key="2">
    <source>
        <dbReference type="Proteomes" id="UP000199071"/>
    </source>
</evidence>
<proteinExistence type="predicted"/>
<name>A0A1G6ECM5_9HYPH</name>
<protein>
    <submittedName>
        <fullName evidence="1">Uncharacterized protein</fullName>
    </submittedName>
</protein>
<dbReference type="Proteomes" id="UP000199071">
    <property type="component" value="Unassembled WGS sequence"/>
</dbReference>
<dbReference type="EMBL" id="FMXQ01000011">
    <property type="protein sequence ID" value="SDB55151.1"/>
    <property type="molecule type" value="Genomic_DNA"/>
</dbReference>
<keyword evidence="2" id="KW-1185">Reference proteome</keyword>
<evidence type="ECO:0000313" key="1">
    <source>
        <dbReference type="EMBL" id="SDB55151.1"/>
    </source>
</evidence>
<dbReference type="AlphaFoldDB" id="A0A1G6ECM5"/>
<accession>A0A1G6ECM5</accession>
<organism evidence="1 2">
    <name type="scientific">Bauldia litoralis</name>
    <dbReference type="NCBI Taxonomy" id="665467"/>
    <lineage>
        <taxon>Bacteria</taxon>
        <taxon>Pseudomonadati</taxon>
        <taxon>Pseudomonadota</taxon>
        <taxon>Alphaproteobacteria</taxon>
        <taxon>Hyphomicrobiales</taxon>
        <taxon>Kaistiaceae</taxon>
        <taxon>Bauldia</taxon>
    </lineage>
</organism>